<dbReference type="OrthoDB" id="77911at2759"/>
<protein>
    <recommendedName>
        <fullName evidence="1">peptidylprolyl isomerase</fullName>
        <ecNumber evidence="1">5.2.1.8</ecNumber>
    </recommendedName>
</protein>
<dbReference type="RefSeq" id="XP_007511082.1">
    <property type="nucleotide sequence ID" value="XM_007511020.1"/>
</dbReference>
<dbReference type="PROSITE" id="PS50059">
    <property type="entry name" value="FKBP_PPIASE"/>
    <property type="match status" value="1"/>
</dbReference>
<keyword evidence="1" id="KW-0413">Isomerase</keyword>
<feature type="compositionally biased region" description="Polar residues" evidence="2">
    <location>
        <begin position="11"/>
        <end position="21"/>
    </location>
</feature>
<dbReference type="SUPFAM" id="SSF54534">
    <property type="entry name" value="FKBP-like"/>
    <property type="match status" value="1"/>
</dbReference>
<dbReference type="AlphaFoldDB" id="K8F3K0"/>
<dbReference type="PANTHER" id="PTHR47717">
    <property type="entry name" value="PEPTIDYL-PROLYL CIS-TRANS ISOMERASE FKBP19, CHLOROPLASTIC"/>
    <property type="match status" value="1"/>
</dbReference>
<dbReference type="EC" id="5.2.1.8" evidence="1"/>
<dbReference type="InterPro" id="IPR044208">
    <property type="entry name" value="FKBP19-like"/>
</dbReference>
<dbReference type="Pfam" id="PF00254">
    <property type="entry name" value="FKBP_C"/>
    <property type="match status" value="1"/>
</dbReference>
<evidence type="ECO:0000259" key="3">
    <source>
        <dbReference type="PROSITE" id="PS50059"/>
    </source>
</evidence>
<sequence>MSYNSCCCRSRNASVSPPSLGTTSKRRTRTTTTSVSSSSSYSLTRRRTALNFHTTAALIAEEGSGENNNNNRRKTVLMTGMSALLSSFAGRTTNSQAAELKGQVKDCENCSNSNTSLREGDMEFFTSYSGLRYIDLREGDLAKVPKKGDVVVVDWVGYTAGYQAKKIESTRETDAPFTFRVGSGEAIPAFDEAVLNMGKGGIKRIEIAGELEEKLGYSRNPGERYNGVGPKPTTFGGLRALDFVLDNKTLKDFNRTLLFDVKLVAIRSST</sequence>
<dbReference type="STRING" id="41875.K8F3K0"/>
<evidence type="ECO:0000256" key="2">
    <source>
        <dbReference type="SAM" id="MobiDB-lite"/>
    </source>
</evidence>
<dbReference type="EMBL" id="FO082270">
    <property type="protein sequence ID" value="CCO66642.1"/>
    <property type="molecule type" value="Genomic_DNA"/>
</dbReference>
<comment type="catalytic activity">
    <reaction evidence="1">
        <text>[protein]-peptidylproline (omega=180) = [protein]-peptidylproline (omega=0)</text>
        <dbReference type="Rhea" id="RHEA:16237"/>
        <dbReference type="Rhea" id="RHEA-COMP:10747"/>
        <dbReference type="Rhea" id="RHEA-COMP:10748"/>
        <dbReference type="ChEBI" id="CHEBI:83833"/>
        <dbReference type="ChEBI" id="CHEBI:83834"/>
        <dbReference type="EC" id="5.2.1.8"/>
    </reaction>
</comment>
<accession>K8F3K0</accession>
<dbReference type="GeneID" id="19013882"/>
<dbReference type="InterPro" id="IPR046357">
    <property type="entry name" value="PPIase_dom_sf"/>
</dbReference>
<name>K8F3K0_9CHLO</name>
<evidence type="ECO:0000313" key="5">
    <source>
        <dbReference type="Proteomes" id="UP000198341"/>
    </source>
</evidence>
<dbReference type="GO" id="GO:0003755">
    <property type="term" value="F:peptidyl-prolyl cis-trans isomerase activity"/>
    <property type="evidence" value="ECO:0007669"/>
    <property type="project" value="UniProtKB-KW"/>
</dbReference>
<dbReference type="KEGG" id="bpg:Bathy09g03750"/>
<dbReference type="GO" id="GO:0009507">
    <property type="term" value="C:chloroplast"/>
    <property type="evidence" value="ECO:0007669"/>
    <property type="project" value="TreeGrafter"/>
</dbReference>
<dbReference type="InterPro" id="IPR001179">
    <property type="entry name" value="PPIase_FKBP_dom"/>
</dbReference>
<dbReference type="PANTHER" id="PTHR47717:SF1">
    <property type="entry name" value="PEPTIDYL-PROLYL CIS-TRANS ISOMERASE FKBP19, CHLOROPLASTIC"/>
    <property type="match status" value="1"/>
</dbReference>
<feature type="region of interest" description="Disordered" evidence="2">
    <location>
        <begin position="1"/>
        <end position="40"/>
    </location>
</feature>
<evidence type="ECO:0000256" key="1">
    <source>
        <dbReference type="PROSITE-ProRule" id="PRU00277"/>
    </source>
</evidence>
<feature type="domain" description="PPIase FKBP-type" evidence="3">
    <location>
        <begin position="148"/>
        <end position="267"/>
    </location>
</feature>
<feature type="compositionally biased region" description="Low complexity" evidence="2">
    <location>
        <begin position="30"/>
        <end position="40"/>
    </location>
</feature>
<dbReference type="eggNOG" id="KOG0552">
    <property type="taxonomic scope" value="Eukaryota"/>
</dbReference>
<organism evidence="4 5">
    <name type="scientific">Bathycoccus prasinos</name>
    <dbReference type="NCBI Taxonomy" id="41875"/>
    <lineage>
        <taxon>Eukaryota</taxon>
        <taxon>Viridiplantae</taxon>
        <taxon>Chlorophyta</taxon>
        <taxon>Mamiellophyceae</taxon>
        <taxon>Mamiellales</taxon>
        <taxon>Bathycoccaceae</taxon>
        <taxon>Bathycoccus</taxon>
    </lineage>
</organism>
<dbReference type="GO" id="GO:0009579">
    <property type="term" value="C:thylakoid"/>
    <property type="evidence" value="ECO:0007669"/>
    <property type="project" value="TreeGrafter"/>
</dbReference>
<reference evidence="4 5" key="1">
    <citation type="submission" date="2011-10" db="EMBL/GenBank/DDBJ databases">
        <authorList>
            <person name="Genoscope - CEA"/>
        </authorList>
    </citation>
    <scope>NUCLEOTIDE SEQUENCE [LARGE SCALE GENOMIC DNA]</scope>
    <source>
        <strain evidence="4 5">RCC 1105</strain>
    </source>
</reference>
<gene>
    <name evidence="4" type="ORF">Bathy09g03750</name>
</gene>
<dbReference type="Proteomes" id="UP000198341">
    <property type="component" value="Chromosome 9"/>
</dbReference>
<keyword evidence="5" id="KW-1185">Reference proteome</keyword>
<dbReference type="Gene3D" id="3.10.50.40">
    <property type="match status" value="1"/>
</dbReference>
<evidence type="ECO:0000313" key="4">
    <source>
        <dbReference type="EMBL" id="CCO66642.1"/>
    </source>
</evidence>
<proteinExistence type="predicted"/>
<keyword evidence="1" id="KW-0697">Rotamase</keyword>